<dbReference type="KEGG" id="rno:171335"/>
<dbReference type="EMBL" id="L48209">
    <property type="protein sequence ID" value="AAA79272.1"/>
    <property type="molecule type" value="mRNA"/>
</dbReference>
<dbReference type="CTD" id="1351"/>
<dbReference type="EC" id="1.9.3.1" evidence="1"/>
<proteinExistence type="evidence at transcript level"/>
<gene>
    <name evidence="2" type="primary">Cox8a</name>
    <name evidence="1" type="synonym">COX-VIII</name>
</gene>
<dbReference type="PIR" id="I64891">
    <property type="entry name" value="I64891"/>
</dbReference>
<dbReference type="AlphaFoldDB" id="Q64576"/>
<evidence type="ECO:0000313" key="2">
    <source>
        <dbReference type="RGD" id="620638"/>
    </source>
</evidence>
<name>Q64576_RAT</name>
<reference evidence="1" key="1">
    <citation type="journal article" date="1988" name="Ann. N. Y. Acad. Sci.">
        <title>Complexity of nucleus-encoded genes of mammalian cytochrome c oxidase.</title>
        <authorList>
            <person name="Cao X.N."/>
            <person name="Hengst L."/>
            <person name="Schlerf A."/>
            <person name="Droste M."/>
            <person name="Mengel T."/>
            <person name="Kadenbach B."/>
        </authorList>
    </citation>
    <scope>NUCLEOTIDE SEQUENCE</scope>
    <source>
        <tissue evidence="1">Liver</tissue>
    </source>
</reference>
<dbReference type="RefSeq" id="NP_599172.1">
    <property type="nucleotide sequence ID" value="NM_134345.1"/>
</dbReference>
<accession>Q64576</accession>
<sequence length="70" mass="6919">AEEPDRPGPAAYGAAGSGPLEAAAGAARGPGYHHWAHFLLRVLSSTCGLGPVTPGKLQEAGVKGASSLIL</sequence>
<dbReference type="OrthoDB" id="8931496at2759"/>
<protein>
    <submittedName>
        <fullName evidence="1">Cytochrome c oxidase subunit VIII</fullName>
        <ecNumber evidence="1">1.9.3.1</ecNumber>
    </submittedName>
</protein>
<organism evidence="1">
    <name type="scientific">Rattus norvegicus</name>
    <name type="common">Rat</name>
    <dbReference type="NCBI Taxonomy" id="10116"/>
    <lineage>
        <taxon>Eukaryota</taxon>
        <taxon>Metazoa</taxon>
        <taxon>Chordata</taxon>
        <taxon>Craniata</taxon>
        <taxon>Vertebrata</taxon>
        <taxon>Euteleostomi</taxon>
        <taxon>Mammalia</taxon>
        <taxon>Eutheria</taxon>
        <taxon>Euarchontoglires</taxon>
        <taxon>Glires</taxon>
        <taxon>Rodentia</taxon>
        <taxon>Myomorpha</taxon>
        <taxon>Muroidea</taxon>
        <taxon>Muridae</taxon>
        <taxon>Murinae</taxon>
        <taxon>Rattus</taxon>
    </lineage>
</organism>
<evidence type="ECO:0000313" key="1">
    <source>
        <dbReference type="EMBL" id="AAA79272.1"/>
    </source>
</evidence>
<dbReference type="GO" id="GO:0016491">
    <property type="term" value="F:oxidoreductase activity"/>
    <property type="evidence" value="ECO:0007669"/>
    <property type="project" value="UniProtKB-KW"/>
</dbReference>
<feature type="non-terminal residue" evidence="1">
    <location>
        <position position="1"/>
    </location>
</feature>
<dbReference type="GeneID" id="171335"/>
<keyword evidence="1" id="KW-0560">Oxidoreductase</keyword>
<dbReference type="RGD" id="620638">
    <property type="gene designation" value="Cox8a"/>
</dbReference>